<feature type="compositionally biased region" description="Polar residues" evidence="1">
    <location>
        <begin position="1"/>
        <end position="22"/>
    </location>
</feature>
<feature type="compositionally biased region" description="Basic and acidic residues" evidence="1">
    <location>
        <begin position="121"/>
        <end position="135"/>
    </location>
</feature>
<reference evidence="2 3" key="1">
    <citation type="submission" date="2024-08" db="EMBL/GenBank/DDBJ databases">
        <title>Gnathostoma spinigerum genome.</title>
        <authorList>
            <person name="Gonzalez-Bertolin B."/>
            <person name="Monzon S."/>
            <person name="Zaballos A."/>
            <person name="Jimenez P."/>
            <person name="Dekumyoy P."/>
            <person name="Varona S."/>
            <person name="Cuesta I."/>
            <person name="Sumanam S."/>
            <person name="Adisakwattana P."/>
            <person name="Gasser R.B."/>
            <person name="Hernandez-Gonzalez A."/>
            <person name="Young N.D."/>
            <person name="Perteguer M.J."/>
        </authorList>
    </citation>
    <scope>NUCLEOTIDE SEQUENCE [LARGE SCALE GENOMIC DNA]</scope>
    <source>
        <strain evidence="2">AL3</strain>
        <tissue evidence="2">Liver</tissue>
    </source>
</reference>
<dbReference type="Proteomes" id="UP001608902">
    <property type="component" value="Unassembled WGS sequence"/>
</dbReference>
<sequence length="135" mass="14943">MRSQSSRTVRSEATQQSSATIESSLSTTSRGSSFLESSDSFVHPSDYYRTNTTLTRPHSQQHPMAVNDIAKYSGPLIDENPSGRLNQDEILVIRSRGGMDSMGVDGAKRSDSNTQHNPRFSNKDFGDHGTKLYKD</sequence>
<protein>
    <submittedName>
        <fullName evidence="2">Uncharacterized protein</fullName>
    </submittedName>
</protein>
<dbReference type="AlphaFoldDB" id="A0ABD6ER28"/>
<accession>A0ABD6ER28</accession>
<feature type="compositionally biased region" description="Polar residues" evidence="1">
    <location>
        <begin position="48"/>
        <end position="62"/>
    </location>
</feature>
<feature type="region of interest" description="Disordered" evidence="1">
    <location>
        <begin position="1"/>
        <end position="135"/>
    </location>
</feature>
<gene>
    <name evidence="2" type="ORF">AB6A40_005721</name>
</gene>
<name>A0ABD6ER28_9BILA</name>
<organism evidence="2 3">
    <name type="scientific">Gnathostoma spinigerum</name>
    <dbReference type="NCBI Taxonomy" id="75299"/>
    <lineage>
        <taxon>Eukaryota</taxon>
        <taxon>Metazoa</taxon>
        <taxon>Ecdysozoa</taxon>
        <taxon>Nematoda</taxon>
        <taxon>Chromadorea</taxon>
        <taxon>Rhabditida</taxon>
        <taxon>Spirurina</taxon>
        <taxon>Gnathostomatomorpha</taxon>
        <taxon>Gnathostomatoidea</taxon>
        <taxon>Gnathostomatidae</taxon>
        <taxon>Gnathostoma</taxon>
    </lineage>
</organism>
<comment type="caution">
    <text evidence="2">The sequence shown here is derived from an EMBL/GenBank/DDBJ whole genome shotgun (WGS) entry which is preliminary data.</text>
</comment>
<proteinExistence type="predicted"/>
<feature type="compositionally biased region" description="Low complexity" evidence="1">
    <location>
        <begin position="23"/>
        <end position="33"/>
    </location>
</feature>
<evidence type="ECO:0000313" key="3">
    <source>
        <dbReference type="Proteomes" id="UP001608902"/>
    </source>
</evidence>
<evidence type="ECO:0000256" key="1">
    <source>
        <dbReference type="SAM" id="MobiDB-lite"/>
    </source>
</evidence>
<dbReference type="EMBL" id="JBGFUD010003751">
    <property type="protein sequence ID" value="MFH4979012.1"/>
    <property type="molecule type" value="Genomic_DNA"/>
</dbReference>
<keyword evidence="3" id="KW-1185">Reference proteome</keyword>
<evidence type="ECO:0000313" key="2">
    <source>
        <dbReference type="EMBL" id="MFH4979012.1"/>
    </source>
</evidence>